<accession>A0A1T4Y3T6</accession>
<keyword evidence="3" id="KW-1185">Reference proteome</keyword>
<dbReference type="InterPro" id="IPR002509">
    <property type="entry name" value="NODB_dom"/>
</dbReference>
<organism evidence="2 3">
    <name type="scientific">Gemmiger formicilis</name>
    <dbReference type="NCBI Taxonomy" id="745368"/>
    <lineage>
        <taxon>Bacteria</taxon>
        <taxon>Bacillati</taxon>
        <taxon>Bacillota</taxon>
        <taxon>Clostridia</taxon>
        <taxon>Eubacteriales</taxon>
        <taxon>Gemmiger</taxon>
    </lineage>
</organism>
<dbReference type="Gene3D" id="3.20.20.370">
    <property type="entry name" value="Glycoside hydrolase/deacetylase"/>
    <property type="match status" value="1"/>
</dbReference>
<dbReference type="SUPFAM" id="SSF88713">
    <property type="entry name" value="Glycoside hydrolase/deacetylase"/>
    <property type="match status" value="1"/>
</dbReference>
<name>A0A1T4Y3T6_9FIRM</name>
<protein>
    <submittedName>
        <fullName evidence="2">Polysaccharide deacetylase</fullName>
    </submittedName>
</protein>
<dbReference type="RefSeq" id="WP_159447058.1">
    <property type="nucleotide sequence ID" value="NZ_FUYF01000032.1"/>
</dbReference>
<proteinExistence type="predicted"/>
<dbReference type="STRING" id="745368.SAMN02745178_02714"/>
<feature type="domain" description="NodB homology" evidence="1">
    <location>
        <begin position="17"/>
        <end position="157"/>
    </location>
</feature>
<dbReference type="AlphaFoldDB" id="A0A1T4Y3T6"/>
<evidence type="ECO:0000313" key="3">
    <source>
        <dbReference type="Proteomes" id="UP000190286"/>
    </source>
</evidence>
<feature type="non-terminal residue" evidence="2">
    <location>
        <position position="157"/>
    </location>
</feature>
<dbReference type="CDD" id="cd10967">
    <property type="entry name" value="CE4_GLA_like_6s"/>
    <property type="match status" value="1"/>
</dbReference>
<dbReference type="Proteomes" id="UP000190286">
    <property type="component" value="Unassembled WGS sequence"/>
</dbReference>
<dbReference type="InterPro" id="IPR011330">
    <property type="entry name" value="Glyco_hydro/deAcase_b/a-brl"/>
</dbReference>
<dbReference type="GO" id="GO:0005975">
    <property type="term" value="P:carbohydrate metabolic process"/>
    <property type="evidence" value="ECO:0007669"/>
    <property type="project" value="InterPro"/>
</dbReference>
<reference evidence="2 3" key="1">
    <citation type="submission" date="2017-02" db="EMBL/GenBank/DDBJ databases">
        <authorList>
            <person name="Peterson S.W."/>
        </authorList>
    </citation>
    <scope>NUCLEOTIDE SEQUENCE [LARGE SCALE GENOMIC DNA]</scope>
    <source>
        <strain evidence="2 3">ATCC 27749</strain>
    </source>
</reference>
<dbReference type="EMBL" id="FUYF01000032">
    <property type="protein sequence ID" value="SKA96459.1"/>
    <property type="molecule type" value="Genomic_DNA"/>
</dbReference>
<gene>
    <name evidence="2" type="ORF">SAMN02745178_02714</name>
</gene>
<dbReference type="PROSITE" id="PS51677">
    <property type="entry name" value="NODB"/>
    <property type="match status" value="1"/>
</dbReference>
<evidence type="ECO:0000259" key="1">
    <source>
        <dbReference type="PROSITE" id="PS51677"/>
    </source>
</evidence>
<dbReference type="GO" id="GO:0016810">
    <property type="term" value="F:hydrolase activity, acting on carbon-nitrogen (but not peptide) bonds"/>
    <property type="evidence" value="ECO:0007669"/>
    <property type="project" value="InterPro"/>
</dbReference>
<sequence length="157" mass="17948">MNYTEPKVIYTCFPGGKHKVLTMSYDDGRLEDRRLVELFNRYGIRGTFNLNGGLPRPERIPESEWVELYKGHEVACHTYHHPTISRSPLDQTARQVLADRMQLEGVMGYPVRGLAYPNGSWTPEIAALLPALGIRYARVVGDTHDFAMPHDFMTWKA</sequence>
<dbReference type="GeneID" id="93339139"/>
<evidence type="ECO:0000313" key="2">
    <source>
        <dbReference type="EMBL" id="SKA96459.1"/>
    </source>
</evidence>
<dbReference type="Pfam" id="PF01522">
    <property type="entry name" value="Polysacc_deac_1"/>
    <property type="match status" value="1"/>
</dbReference>
<dbReference type="OrthoDB" id="43281at2"/>